<comment type="caution">
    <text evidence="7">The sequence shown here is derived from an EMBL/GenBank/DDBJ whole genome shotgun (WGS) entry which is preliminary data.</text>
</comment>
<evidence type="ECO:0000259" key="6">
    <source>
        <dbReference type="PROSITE" id="PS50966"/>
    </source>
</evidence>
<evidence type="ECO:0000256" key="3">
    <source>
        <dbReference type="ARBA" id="ARBA00022833"/>
    </source>
</evidence>
<dbReference type="SMART" id="SM00575">
    <property type="entry name" value="ZnF_PMZ"/>
    <property type="match status" value="1"/>
</dbReference>
<protein>
    <recommendedName>
        <fullName evidence="6">SWIM-type domain-containing protein</fullName>
    </recommendedName>
</protein>
<dbReference type="PANTHER" id="PTHR31973">
    <property type="entry name" value="POLYPROTEIN, PUTATIVE-RELATED"/>
    <property type="match status" value="1"/>
</dbReference>
<dbReference type="Pfam" id="PF04434">
    <property type="entry name" value="SWIM"/>
    <property type="match status" value="1"/>
</dbReference>
<evidence type="ECO:0000256" key="2">
    <source>
        <dbReference type="ARBA" id="ARBA00022771"/>
    </source>
</evidence>
<evidence type="ECO:0000256" key="5">
    <source>
        <dbReference type="SAM" id="MobiDB-lite"/>
    </source>
</evidence>
<accession>A0AAV0EX20</accession>
<reference evidence="7" key="1">
    <citation type="submission" date="2022-07" db="EMBL/GenBank/DDBJ databases">
        <authorList>
            <person name="Macas J."/>
            <person name="Novak P."/>
            <person name="Neumann P."/>
        </authorList>
    </citation>
    <scope>NUCLEOTIDE SEQUENCE</scope>
</reference>
<keyword evidence="1" id="KW-0479">Metal-binding</keyword>
<keyword evidence="3" id="KW-0862">Zinc</keyword>
<dbReference type="Proteomes" id="UP001152523">
    <property type="component" value="Unassembled WGS sequence"/>
</dbReference>
<gene>
    <name evidence="7" type="ORF">CEPIT_LOCUS28622</name>
</gene>
<evidence type="ECO:0000313" key="7">
    <source>
        <dbReference type="EMBL" id="CAH9127824.1"/>
    </source>
</evidence>
<dbReference type="PANTHER" id="PTHR31973:SF187">
    <property type="entry name" value="MUTATOR TRANSPOSASE MUDRA PROTEIN"/>
    <property type="match status" value="1"/>
</dbReference>
<dbReference type="GO" id="GO:0008270">
    <property type="term" value="F:zinc ion binding"/>
    <property type="evidence" value="ECO:0007669"/>
    <property type="project" value="UniProtKB-KW"/>
</dbReference>
<dbReference type="Pfam" id="PF10551">
    <property type="entry name" value="MULE"/>
    <property type="match status" value="1"/>
</dbReference>
<dbReference type="InterPro" id="IPR006564">
    <property type="entry name" value="Znf_PMZ"/>
</dbReference>
<keyword evidence="8" id="KW-1185">Reference proteome</keyword>
<dbReference type="InterPro" id="IPR007527">
    <property type="entry name" value="Znf_SWIM"/>
</dbReference>
<feature type="domain" description="SWIM-type" evidence="6">
    <location>
        <begin position="638"/>
        <end position="670"/>
    </location>
</feature>
<proteinExistence type="predicted"/>
<evidence type="ECO:0000313" key="8">
    <source>
        <dbReference type="Proteomes" id="UP001152523"/>
    </source>
</evidence>
<keyword evidence="2 4" id="KW-0863">Zinc-finger</keyword>
<name>A0AAV0EX20_9ASTE</name>
<evidence type="ECO:0000256" key="4">
    <source>
        <dbReference type="PROSITE-ProRule" id="PRU00325"/>
    </source>
</evidence>
<feature type="region of interest" description="Disordered" evidence="5">
    <location>
        <begin position="719"/>
        <end position="743"/>
    </location>
</feature>
<dbReference type="AlphaFoldDB" id="A0AAV0EX20"/>
<evidence type="ECO:0000256" key="1">
    <source>
        <dbReference type="ARBA" id="ARBA00022723"/>
    </source>
</evidence>
<dbReference type="EMBL" id="CAMAPF010000948">
    <property type="protein sequence ID" value="CAH9127824.1"/>
    <property type="molecule type" value="Genomic_DNA"/>
</dbReference>
<sequence length="767" mass="87800">MEIVSSPNPSPIIHVLMNVDGQWLSDIQFQSATSIAIEIPFCCKWIEFCGIVYNSLGLRDPVRAIRISYVFQACPPPLIINDDSSFSFYLQMKSIQSDLNQLPLCVEFVPPFQGCTESVSNTINYSFSDDEVLDGFEDSEILAATDQQTMHCSDVLEDSDFSPLSFDEDVMNDDFISSVEVPLCSVVPHFDPTRLALDAIYESKKDFSFNLKMYAITNFFQYRTKSSSPKVLHVICVDPACLWAVRGVLLDESGLFQVRRFDNDHTCPIDIRQANSRQASSSLIAELIKHEFDDLSKRAYTPHSIMRDMKRLHGIVMSYKKAWVAREIALKLARGSEKESYNRLPSLCYMLDKANPDSIVSYSCTETGEFQNFFMSLGPWRRGWEKCIPVIIVDGSFLKSYYKGTLLTACTQDANKQIFPLAFAICSVENTDNWTWFFNMLKNCLNHRNGLYIVSDRHEGIINAVHSVFPYAEHGYCVYHILGNIKSKFKGSAKVLSWKFLQAARAGSVYECEEYLSRLDYDDPRIRTYLQKIGNEKWSRAYASRNRYSVMMSNNAESLNAVFVTAREYPICKLIEFIVRTMQTWFCERREEAASNRSRLSAYFEAQLRLSQSNAALMQVKPSCIFEFEVFDVKGRSYVVNLREGTCTCREFELDGFICVHAIAAIRSRPGLSAYDYIPEYYTTQKWFSAYEGIIHPIGSPDCWFVPHDVSQIICSPPSCSKRPPGRPKKRRIPSTGEHVRRQKCTRCSMVGHNRKTCRNPIPRTRS</sequence>
<organism evidence="7 8">
    <name type="scientific">Cuscuta epithymum</name>
    <dbReference type="NCBI Taxonomy" id="186058"/>
    <lineage>
        <taxon>Eukaryota</taxon>
        <taxon>Viridiplantae</taxon>
        <taxon>Streptophyta</taxon>
        <taxon>Embryophyta</taxon>
        <taxon>Tracheophyta</taxon>
        <taxon>Spermatophyta</taxon>
        <taxon>Magnoliopsida</taxon>
        <taxon>eudicotyledons</taxon>
        <taxon>Gunneridae</taxon>
        <taxon>Pentapetalae</taxon>
        <taxon>asterids</taxon>
        <taxon>lamiids</taxon>
        <taxon>Solanales</taxon>
        <taxon>Convolvulaceae</taxon>
        <taxon>Cuscuteae</taxon>
        <taxon>Cuscuta</taxon>
        <taxon>Cuscuta subgen. Cuscuta</taxon>
    </lineage>
</organism>
<dbReference type="PROSITE" id="PS50966">
    <property type="entry name" value="ZF_SWIM"/>
    <property type="match status" value="1"/>
</dbReference>
<dbReference type="InterPro" id="IPR018289">
    <property type="entry name" value="MULE_transposase_dom"/>
</dbReference>
<feature type="compositionally biased region" description="Basic residues" evidence="5">
    <location>
        <begin position="724"/>
        <end position="733"/>
    </location>
</feature>